<dbReference type="Proteomes" id="UP000094313">
    <property type="component" value="Chromosome"/>
</dbReference>
<dbReference type="Pfam" id="PF18962">
    <property type="entry name" value="Por_Secre_tail"/>
    <property type="match status" value="1"/>
</dbReference>
<gene>
    <name evidence="2" type="ORF">BFS30_24785</name>
</gene>
<dbReference type="EMBL" id="CP017141">
    <property type="protein sequence ID" value="AOM80094.1"/>
    <property type="molecule type" value="Genomic_DNA"/>
</dbReference>
<dbReference type="GO" id="GO:0006508">
    <property type="term" value="P:proteolysis"/>
    <property type="evidence" value="ECO:0007669"/>
    <property type="project" value="InterPro"/>
</dbReference>
<proteinExistence type="predicted"/>
<dbReference type="InterPro" id="IPR018114">
    <property type="entry name" value="TRYPSIN_HIS"/>
</dbReference>
<dbReference type="PROSITE" id="PS00134">
    <property type="entry name" value="TRYPSIN_HIS"/>
    <property type="match status" value="1"/>
</dbReference>
<accession>A0A1D7QN64</accession>
<evidence type="ECO:0000313" key="2">
    <source>
        <dbReference type="EMBL" id="AOM80094.1"/>
    </source>
</evidence>
<dbReference type="GO" id="GO:0004252">
    <property type="term" value="F:serine-type endopeptidase activity"/>
    <property type="evidence" value="ECO:0007669"/>
    <property type="project" value="InterPro"/>
</dbReference>
<evidence type="ECO:0000313" key="3">
    <source>
        <dbReference type="Proteomes" id="UP000094313"/>
    </source>
</evidence>
<dbReference type="AlphaFoldDB" id="A0A1D7QN64"/>
<dbReference type="SUPFAM" id="SSF50494">
    <property type="entry name" value="Trypsin-like serine proteases"/>
    <property type="match status" value="1"/>
</dbReference>
<dbReference type="InterPro" id="IPR043504">
    <property type="entry name" value="Peptidase_S1_PA_chymotrypsin"/>
</dbReference>
<dbReference type="NCBIfam" id="TIGR04183">
    <property type="entry name" value="Por_Secre_tail"/>
    <property type="match status" value="1"/>
</dbReference>
<sequence>MVITANAQIGVGGIPEGMLLKEEQQYISVTNATAPDWESFIKKEETLQAPDLAQPFTIALFTPLNISFPSSGTFKQLENGKIIWCSQLKIENAPAIGLYYDRFHLPKGVKYYITNGNGNQILGAFTAANNTASGFFATEAIQGSVVNLEIDIEFGVNLEDINFHIDRSAVYFRGYEYLHRYSNPVDFLASEADSALDGSSSGCMINAICPLGANNAIQRKASVQLLIPQTVGGETALGVCSGTMVNSVENTPTNCKPYLLTASHCNSSNDTTSDKFDQTIIRFNFERALCTGGIIPEAKTMTGINFISRSIHTSPLASNTKGDFLLLELRQVIPTSWDVTLAGWNNSATIPLTATAPEKFTGFHHPSGDTKKVSSSHVLESKSLGMQNSHWGTQLDSGYVAGGSSGSGLFDGKGRQIGVLTGGNPSNLVPVVCEVNGKGDPIDVNDIVFYSKFSFIWDYSVDGNNPRRKLKPWLDPGNTGTIMIDALHSNCTSIGGTMIPSVEDDLANSISISPNPTSNGKVIARFNLKQAMDLTVELYDITGKKQQSAKLNKVKSGSHSFDLSDYANGMYIIRFFDGATSTSKKILLAR</sequence>
<dbReference type="Gene3D" id="2.40.10.10">
    <property type="entry name" value="Trypsin-like serine proteases"/>
    <property type="match status" value="2"/>
</dbReference>
<evidence type="ECO:0000259" key="1">
    <source>
        <dbReference type="Pfam" id="PF18962"/>
    </source>
</evidence>
<keyword evidence="3" id="KW-1185">Reference proteome</keyword>
<name>A0A1D7QN64_9SPHI</name>
<dbReference type="KEGG" id="psty:BFS30_24785"/>
<reference evidence="2 3" key="1">
    <citation type="submission" date="2016-08" db="EMBL/GenBank/DDBJ databases">
        <authorList>
            <person name="Seilhamer J.J."/>
        </authorList>
    </citation>
    <scope>NUCLEOTIDE SEQUENCE [LARGE SCALE GENOMIC DNA]</scope>
    <source>
        <strain evidence="2 3">DX4</strain>
    </source>
</reference>
<dbReference type="InterPro" id="IPR026444">
    <property type="entry name" value="Secre_tail"/>
</dbReference>
<protein>
    <recommendedName>
        <fullName evidence="1">Secretion system C-terminal sorting domain-containing protein</fullName>
    </recommendedName>
</protein>
<feature type="domain" description="Secretion system C-terminal sorting" evidence="1">
    <location>
        <begin position="512"/>
        <end position="587"/>
    </location>
</feature>
<organism evidence="2 3">
    <name type="scientific">Pedobacter steynii</name>
    <dbReference type="NCBI Taxonomy" id="430522"/>
    <lineage>
        <taxon>Bacteria</taxon>
        <taxon>Pseudomonadati</taxon>
        <taxon>Bacteroidota</taxon>
        <taxon>Sphingobacteriia</taxon>
        <taxon>Sphingobacteriales</taxon>
        <taxon>Sphingobacteriaceae</taxon>
        <taxon>Pedobacter</taxon>
    </lineage>
</organism>
<dbReference type="InterPro" id="IPR009003">
    <property type="entry name" value="Peptidase_S1_PA"/>
</dbReference>